<organism evidence="5 6">
    <name type="scientific">Sphingomonas donggukensis</name>
    <dbReference type="NCBI Taxonomy" id="2949093"/>
    <lineage>
        <taxon>Bacteria</taxon>
        <taxon>Pseudomonadati</taxon>
        <taxon>Pseudomonadota</taxon>
        <taxon>Alphaproteobacteria</taxon>
        <taxon>Sphingomonadales</taxon>
        <taxon>Sphingomonadaceae</taxon>
        <taxon>Sphingomonas</taxon>
    </lineage>
</organism>
<accession>A0ABY4TUD5</accession>
<proteinExistence type="predicted"/>
<keyword evidence="1" id="KW-0805">Transcription regulation</keyword>
<dbReference type="PANTHER" id="PTHR43537">
    <property type="entry name" value="TRANSCRIPTIONAL REGULATOR, GNTR FAMILY"/>
    <property type="match status" value="1"/>
</dbReference>
<dbReference type="PANTHER" id="PTHR43537:SF5">
    <property type="entry name" value="UXU OPERON TRANSCRIPTIONAL REGULATOR"/>
    <property type="match status" value="1"/>
</dbReference>
<dbReference type="Proteomes" id="UP001055580">
    <property type="component" value="Chromosome"/>
</dbReference>
<dbReference type="EMBL" id="CP098401">
    <property type="protein sequence ID" value="URW75892.1"/>
    <property type="molecule type" value="Genomic_DNA"/>
</dbReference>
<keyword evidence="2" id="KW-0238">DNA-binding</keyword>
<gene>
    <name evidence="5" type="ORF">M9980_01265</name>
</gene>
<keyword evidence="6" id="KW-1185">Reference proteome</keyword>
<dbReference type="Pfam" id="PF00392">
    <property type="entry name" value="GntR"/>
    <property type="match status" value="1"/>
</dbReference>
<dbReference type="SUPFAM" id="SSF46785">
    <property type="entry name" value="Winged helix' DNA-binding domain"/>
    <property type="match status" value="1"/>
</dbReference>
<reference evidence="5" key="1">
    <citation type="submission" date="2022-05" db="EMBL/GenBank/DDBJ databases">
        <title>Sphingomonas sp. strain RMG20 Genome sequencing and assembly.</title>
        <authorList>
            <person name="Kim I."/>
        </authorList>
    </citation>
    <scope>NUCLEOTIDE SEQUENCE</scope>
    <source>
        <strain evidence="5">RMG20</strain>
    </source>
</reference>
<dbReference type="InterPro" id="IPR036390">
    <property type="entry name" value="WH_DNA-bd_sf"/>
</dbReference>
<dbReference type="RefSeq" id="WP_250752535.1">
    <property type="nucleotide sequence ID" value="NZ_CP098401.1"/>
</dbReference>
<dbReference type="SMART" id="SM00345">
    <property type="entry name" value="HTH_GNTR"/>
    <property type="match status" value="1"/>
</dbReference>
<evidence type="ECO:0000256" key="3">
    <source>
        <dbReference type="ARBA" id="ARBA00023163"/>
    </source>
</evidence>
<evidence type="ECO:0000256" key="1">
    <source>
        <dbReference type="ARBA" id="ARBA00023015"/>
    </source>
</evidence>
<evidence type="ECO:0000256" key="2">
    <source>
        <dbReference type="ARBA" id="ARBA00023125"/>
    </source>
</evidence>
<name>A0ABY4TUD5_9SPHN</name>
<feature type="domain" description="HTH gntR-type" evidence="4">
    <location>
        <begin position="4"/>
        <end position="74"/>
    </location>
</feature>
<evidence type="ECO:0000313" key="6">
    <source>
        <dbReference type="Proteomes" id="UP001055580"/>
    </source>
</evidence>
<evidence type="ECO:0000259" key="4">
    <source>
        <dbReference type="PROSITE" id="PS50949"/>
    </source>
</evidence>
<sequence>MSTAGTMARVYQALKARVMAGEFAPGERIDPARLSIDLAASATPIRDALYRLAGERLVESWQHEGFRQPFVSEATLRDLYGWSEDLLRIILRFAERSAMAPAERPVIEGGLPDAISGAFAWLAQLSANHEHAAAIASLNDRLHHVRIIEQRILAEAEDEIELLWPLVDRRQWADVRRWSASFHVVRQRHVPEIAAAFRRRET</sequence>
<dbReference type="Gene3D" id="1.10.10.10">
    <property type="entry name" value="Winged helix-like DNA-binding domain superfamily/Winged helix DNA-binding domain"/>
    <property type="match status" value="1"/>
</dbReference>
<dbReference type="InterPro" id="IPR036388">
    <property type="entry name" value="WH-like_DNA-bd_sf"/>
</dbReference>
<dbReference type="InterPro" id="IPR000524">
    <property type="entry name" value="Tscrpt_reg_HTH_GntR"/>
</dbReference>
<evidence type="ECO:0000313" key="5">
    <source>
        <dbReference type="EMBL" id="URW75892.1"/>
    </source>
</evidence>
<keyword evidence="3" id="KW-0804">Transcription</keyword>
<dbReference type="PROSITE" id="PS50949">
    <property type="entry name" value="HTH_GNTR"/>
    <property type="match status" value="1"/>
</dbReference>
<protein>
    <submittedName>
        <fullName evidence="5">GntR family transcriptional regulator</fullName>
    </submittedName>
</protein>